<dbReference type="HAMAP" id="MF_00335">
    <property type="entry name" value="RNase_Y"/>
    <property type="match status" value="1"/>
</dbReference>
<dbReference type="InterPro" id="IPR003607">
    <property type="entry name" value="HD/PDEase_dom"/>
</dbReference>
<dbReference type="PROSITE" id="PS51831">
    <property type="entry name" value="HD"/>
    <property type="match status" value="1"/>
</dbReference>
<dbReference type="InterPro" id="IPR006675">
    <property type="entry name" value="HDIG_dom"/>
</dbReference>
<dbReference type="Pfam" id="PF12072">
    <property type="entry name" value="RNase_Y_N"/>
    <property type="match status" value="1"/>
</dbReference>
<dbReference type="SMART" id="SM00471">
    <property type="entry name" value="HDc"/>
    <property type="match status" value="1"/>
</dbReference>
<dbReference type="InterPro" id="IPR022711">
    <property type="entry name" value="RNase_Y_N"/>
</dbReference>
<name>A0A1F6BWV2_9BACT</name>
<evidence type="ECO:0000313" key="10">
    <source>
        <dbReference type="Proteomes" id="UP000176322"/>
    </source>
</evidence>
<dbReference type="NCBIfam" id="TIGR00277">
    <property type="entry name" value="HDIG"/>
    <property type="match status" value="1"/>
</dbReference>
<dbReference type="InterPro" id="IPR006674">
    <property type="entry name" value="HD_domain"/>
</dbReference>
<comment type="function">
    <text evidence="5">Endoribonuclease that initiates mRNA decay.</text>
</comment>
<dbReference type="AlphaFoldDB" id="A0A1F6BWV2"/>
<keyword evidence="4 5" id="KW-0694">RNA-binding</keyword>
<evidence type="ECO:0000313" key="9">
    <source>
        <dbReference type="EMBL" id="OGG41424.1"/>
    </source>
</evidence>
<feature type="domain" description="HD" evidence="8">
    <location>
        <begin position="322"/>
        <end position="415"/>
    </location>
</feature>
<dbReference type="SUPFAM" id="SSF54791">
    <property type="entry name" value="Eukaryotic type KH-domain (KH-domain type I)"/>
    <property type="match status" value="1"/>
</dbReference>
<gene>
    <name evidence="5" type="primary">rny</name>
    <name evidence="9" type="ORF">A2837_02840</name>
</gene>
<dbReference type="CDD" id="cd00077">
    <property type="entry name" value="HDc"/>
    <property type="match status" value="1"/>
</dbReference>
<dbReference type="GO" id="GO:0005886">
    <property type="term" value="C:plasma membrane"/>
    <property type="evidence" value="ECO:0007669"/>
    <property type="project" value="UniProtKB-SubCell"/>
</dbReference>
<comment type="subcellular location">
    <subcellularLocation>
        <location evidence="5">Cell membrane</location>
        <topology evidence="5">Single-pass membrane protein</topology>
    </subcellularLocation>
</comment>
<dbReference type="EC" id="3.1.-.-" evidence="5 6"/>
<dbReference type="PANTHER" id="PTHR12826">
    <property type="entry name" value="RIBONUCLEASE Y"/>
    <property type="match status" value="1"/>
</dbReference>
<dbReference type="Proteomes" id="UP000176322">
    <property type="component" value="Unassembled WGS sequence"/>
</dbReference>
<dbReference type="EMBL" id="MFKO01000008">
    <property type="protein sequence ID" value="OGG41424.1"/>
    <property type="molecule type" value="Genomic_DNA"/>
</dbReference>
<keyword evidence="2 5" id="KW-0255">Endonuclease</keyword>
<keyword evidence="5" id="KW-1003">Cell membrane</keyword>
<comment type="caution">
    <text evidence="9">The sequence shown here is derived from an EMBL/GenBank/DDBJ whole genome shotgun (WGS) entry which is preliminary data.</text>
</comment>
<feature type="coiled-coil region" evidence="7">
    <location>
        <begin position="35"/>
        <end position="90"/>
    </location>
</feature>
<dbReference type="Gene3D" id="1.10.3210.10">
    <property type="entry name" value="Hypothetical protein af1432"/>
    <property type="match status" value="1"/>
</dbReference>
<dbReference type="PANTHER" id="PTHR12826:SF15">
    <property type="entry name" value="RIBONUCLEASE Y"/>
    <property type="match status" value="1"/>
</dbReference>
<evidence type="ECO:0000256" key="5">
    <source>
        <dbReference type="HAMAP-Rule" id="MF_00335"/>
    </source>
</evidence>
<protein>
    <recommendedName>
        <fullName evidence="5 6">Ribonuclease Y</fullName>
        <shortName evidence="5">RNase Y</shortName>
        <ecNumber evidence="5 6">3.1.-.-</ecNumber>
    </recommendedName>
</protein>
<dbReference type="Pfam" id="PF01966">
    <property type="entry name" value="HD"/>
    <property type="match status" value="1"/>
</dbReference>
<keyword evidence="5" id="KW-0812">Transmembrane</keyword>
<dbReference type="SUPFAM" id="SSF109604">
    <property type="entry name" value="HD-domain/PDEase-like"/>
    <property type="match status" value="1"/>
</dbReference>
<keyword evidence="3 5" id="KW-0378">Hydrolase</keyword>
<keyword evidence="1 5" id="KW-0540">Nuclease</keyword>
<evidence type="ECO:0000256" key="2">
    <source>
        <dbReference type="ARBA" id="ARBA00022759"/>
    </source>
</evidence>
<organism evidence="9 10">
    <name type="scientific">Candidatus Kaiserbacteria bacterium RIFCSPHIGHO2_01_FULL_46_22</name>
    <dbReference type="NCBI Taxonomy" id="1798475"/>
    <lineage>
        <taxon>Bacteria</taxon>
        <taxon>Candidatus Kaiseribacteriota</taxon>
    </lineage>
</organism>
<dbReference type="SMART" id="SM00322">
    <property type="entry name" value="KH"/>
    <property type="match status" value="1"/>
</dbReference>
<dbReference type="InterPro" id="IPR036612">
    <property type="entry name" value="KH_dom_type_1_sf"/>
</dbReference>
<keyword evidence="5" id="KW-1133">Transmembrane helix</keyword>
<evidence type="ECO:0000259" key="8">
    <source>
        <dbReference type="PROSITE" id="PS51831"/>
    </source>
</evidence>
<dbReference type="InterPro" id="IPR017705">
    <property type="entry name" value="Ribonuclease_Y"/>
</dbReference>
<evidence type="ECO:0000256" key="6">
    <source>
        <dbReference type="NCBIfam" id="TIGR03319"/>
    </source>
</evidence>
<evidence type="ECO:0000256" key="7">
    <source>
        <dbReference type="SAM" id="Coils"/>
    </source>
</evidence>
<dbReference type="Gene3D" id="3.30.1370.10">
    <property type="entry name" value="K Homology domain, type 1"/>
    <property type="match status" value="1"/>
</dbReference>
<dbReference type="GO" id="GO:0003723">
    <property type="term" value="F:RNA binding"/>
    <property type="evidence" value="ECO:0007669"/>
    <property type="project" value="UniProtKB-UniRule"/>
</dbReference>
<dbReference type="InterPro" id="IPR004087">
    <property type="entry name" value="KH_dom"/>
</dbReference>
<dbReference type="CDD" id="cd22431">
    <property type="entry name" value="KH-I_RNaseY"/>
    <property type="match status" value="1"/>
</dbReference>
<dbReference type="GO" id="GO:0004521">
    <property type="term" value="F:RNA endonuclease activity"/>
    <property type="evidence" value="ECO:0007669"/>
    <property type="project" value="UniProtKB-UniRule"/>
</dbReference>
<comment type="similarity">
    <text evidence="5">Belongs to the RNase Y family.</text>
</comment>
<dbReference type="STRING" id="1798475.A2837_02840"/>
<sequence>MPIPVLLGAALVIGLIVGYYVRYRHALSLRSSLELDLKEKALDAEEKALKIIEKAENKAAELEKETKAECRALEEKLDSKENRLNKREELLDQRQIDVDSQVENVRTKIEEVKSIKARLDDHAMELDRKLEAVAGLSREEAYARLTDALLKERSEDLLGRLRKLEQGNEDQYEEKARNLLLAAIHRVGNSMPGNVMTASVELTSDDIKGKVIGKEGRNVRAFERLTGVDVLIDDTPGYIVLSSFDPIRREIARVALEMLLKDGRIQPAKIEEMVEEARKEVAKMVRQMGDKAAYEAGVQGLHPDLITILGRLHFRTSYGQNVLWHSVEMAHISGIIAKEIGADESVARAGALLHDIGKTVSHEVQGTHVEIGIRILEKYGVDEKVILAMRAHHEEYPYETPESIIVQVADSLSGSRPGARRDSIENYIKRLSELESIATHLPGVEKAFAIAAGREVRVLVNPEKLSDLEMHELARTIATSIEAQLRYPGEIKVHVIRETRVISYAR</sequence>
<dbReference type="GO" id="GO:0016787">
    <property type="term" value="F:hydrolase activity"/>
    <property type="evidence" value="ECO:0007669"/>
    <property type="project" value="UniProtKB-KW"/>
</dbReference>
<dbReference type="NCBIfam" id="TIGR03319">
    <property type="entry name" value="RNase_Y"/>
    <property type="match status" value="1"/>
</dbReference>
<feature type="transmembrane region" description="Helical" evidence="5">
    <location>
        <begin position="6"/>
        <end position="23"/>
    </location>
</feature>
<evidence type="ECO:0000256" key="4">
    <source>
        <dbReference type="ARBA" id="ARBA00022884"/>
    </source>
</evidence>
<keyword evidence="7" id="KW-0175">Coiled coil</keyword>
<reference evidence="9 10" key="1">
    <citation type="journal article" date="2016" name="Nat. Commun.">
        <title>Thousands of microbial genomes shed light on interconnected biogeochemical processes in an aquifer system.</title>
        <authorList>
            <person name="Anantharaman K."/>
            <person name="Brown C.T."/>
            <person name="Hug L.A."/>
            <person name="Sharon I."/>
            <person name="Castelle C.J."/>
            <person name="Probst A.J."/>
            <person name="Thomas B.C."/>
            <person name="Singh A."/>
            <person name="Wilkins M.J."/>
            <person name="Karaoz U."/>
            <person name="Brodie E.L."/>
            <person name="Williams K.H."/>
            <person name="Hubbard S.S."/>
            <person name="Banfield J.F."/>
        </authorList>
    </citation>
    <scope>NUCLEOTIDE SEQUENCE [LARGE SCALE GENOMIC DNA]</scope>
</reference>
<keyword evidence="5" id="KW-0472">Membrane</keyword>
<evidence type="ECO:0000256" key="3">
    <source>
        <dbReference type="ARBA" id="ARBA00022801"/>
    </source>
</evidence>
<accession>A0A1F6BWV2</accession>
<dbReference type="PROSITE" id="PS50084">
    <property type="entry name" value="KH_TYPE_1"/>
    <property type="match status" value="1"/>
</dbReference>
<dbReference type="GO" id="GO:0006402">
    <property type="term" value="P:mRNA catabolic process"/>
    <property type="evidence" value="ECO:0007669"/>
    <property type="project" value="UniProtKB-UniRule"/>
</dbReference>
<proteinExistence type="inferred from homology"/>
<evidence type="ECO:0000256" key="1">
    <source>
        <dbReference type="ARBA" id="ARBA00022722"/>
    </source>
</evidence>